<gene>
    <name evidence="1" type="ORF">LOK49_LG11G00949</name>
</gene>
<dbReference type="Proteomes" id="UP001060215">
    <property type="component" value="Chromosome 12"/>
</dbReference>
<organism evidence="1 2">
    <name type="scientific">Camellia lanceoleosa</name>
    <dbReference type="NCBI Taxonomy" id="1840588"/>
    <lineage>
        <taxon>Eukaryota</taxon>
        <taxon>Viridiplantae</taxon>
        <taxon>Streptophyta</taxon>
        <taxon>Embryophyta</taxon>
        <taxon>Tracheophyta</taxon>
        <taxon>Spermatophyta</taxon>
        <taxon>Magnoliopsida</taxon>
        <taxon>eudicotyledons</taxon>
        <taxon>Gunneridae</taxon>
        <taxon>Pentapetalae</taxon>
        <taxon>asterids</taxon>
        <taxon>Ericales</taxon>
        <taxon>Theaceae</taxon>
        <taxon>Camellia</taxon>
    </lineage>
</organism>
<dbReference type="EMBL" id="CM045769">
    <property type="protein sequence ID" value="KAI7995293.1"/>
    <property type="molecule type" value="Genomic_DNA"/>
</dbReference>
<evidence type="ECO:0000313" key="2">
    <source>
        <dbReference type="Proteomes" id="UP001060215"/>
    </source>
</evidence>
<reference evidence="1 2" key="1">
    <citation type="journal article" date="2022" name="Plant J.">
        <title>Chromosome-level genome of Camellia lanceoleosa provides a valuable resource for understanding genome evolution and self-incompatibility.</title>
        <authorList>
            <person name="Gong W."/>
            <person name="Xiao S."/>
            <person name="Wang L."/>
            <person name="Liao Z."/>
            <person name="Chang Y."/>
            <person name="Mo W."/>
            <person name="Hu G."/>
            <person name="Li W."/>
            <person name="Zhao G."/>
            <person name="Zhu H."/>
            <person name="Hu X."/>
            <person name="Ji K."/>
            <person name="Xiang X."/>
            <person name="Song Q."/>
            <person name="Yuan D."/>
            <person name="Jin S."/>
            <person name="Zhang L."/>
        </authorList>
    </citation>
    <scope>NUCLEOTIDE SEQUENCE [LARGE SCALE GENOMIC DNA]</scope>
    <source>
        <strain evidence="1">SQ_2022a</strain>
    </source>
</reference>
<protein>
    <submittedName>
        <fullName evidence="1">Geranylgeranyl transferase type-2 subunit alpha 1</fullName>
    </submittedName>
</protein>
<name>A0ACC0G2E9_9ERIC</name>
<accession>A0ACC0G2E9</accession>
<keyword evidence="2" id="KW-1185">Reference proteome</keyword>
<proteinExistence type="predicted"/>
<sequence length="100" mass="11813">MEYGALLLLSVYVLTENHGYTKEALDVNAKLLEANPEYLTVWNYRKFDVEYILSHLETDTEIDPDSIKSILMKNESYAFIGTTHMKKYIYFFYIHVFDDV</sequence>
<comment type="caution">
    <text evidence="1">The sequence shown here is derived from an EMBL/GenBank/DDBJ whole genome shotgun (WGS) entry which is preliminary data.</text>
</comment>
<evidence type="ECO:0000313" key="1">
    <source>
        <dbReference type="EMBL" id="KAI7995293.1"/>
    </source>
</evidence>
<keyword evidence="1" id="KW-0808">Transferase</keyword>